<evidence type="ECO:0000313" key="3">
    <source>
        <dbReference type="Proteomes" id="UP001165962"/>
    </source>
</evidence>
<comment type="caution">
    <text evidence="2">The sequence shown here is derived from an EMBL/GenBank/DDBJ whole genome shotgun (WGS) entry which is preliminary data.</text>
</comment>
<dbReference type="EMBL" id="JAAOIW010000001">
    <property type="protein sequence ID" value="NHN28245.1"/>
    <property type="molecule type" value="Genomic_DNA"/>
</dbReference>
<proteinExistence type="predicted"/>
<evidence type="ECO:0000313" key="2">
    <source>
        <dbReference type="EMBL" id="NHN28245.1"/>
    </source>
</evidence>
<dbReference type="Pfam" id="PF00534">
    <property type="entry name" value="Glycos_transf_1"/>
    <property type="match status" value="1"/>
</dbReference>
<dbReference type="Gene3D" id="3.40.50.2000">
    <property type="entry name" value="Glycogen Phosphorylase B"/>
    <property type="match status" value="1"/>
</dbReference>
<dbReference type="PANTHER" id="PTHR46656">
    <property type="entry name" value="PUTATIVE-RELATED"/>
    <property type="match status" value="1"/>
</dbReference>
<dbReference type="SUPFAM" id="SSF53756">
    <property type="entry name" value="UDP-Glycosyltransferase/glycogen phosphorylase"/>
    <property type="match status" value="1"/>
</dbReference>
<gene>
    <name evidence="2" type="ORF">G9U52_00210</name>
</gene>
<dbReference type="InterPro" id="IPR001296">
    <property type="entry name" value="Glyco_trans_1"/>
</dbReference>
<protein>
    <submittedName>
        <fullName evidence="2">Glycosyltransferase family 4 protein</fullName>
    </submittedName>
</protein>
<reference evidence="2" key="1">
    <citation type="submission" date="2020-03" db="EMBL/GenBank/DDBJ databases">
        <title>Draft sequencing of Paenibacilllus sp. S3N08.</title>
        <authorList>
            <person name="Kim D.-U."/>
        </authorList>
    </citation>
    <scope>NUCLEOTIDE SEQUENCE</scope>
    <source>
        <strain evidence="2">S3N08</strain>
    </source>
</reference>
<name>A0ABX0J307_9BACL</name>
<dbReference type="Proteomes" id="UP001165962">
    <property type="component" value="Unassembled WGS sequence"/>
</dbReference>
<sequence>MTNYQVVWKGPVLTKSGIGTASREYALALHRQGVNLEVITPQDRLVKRFSNPLRLSRGTQSNSKIQTKVLIYHGSPQSLDFNKARKQYKYILLNTVWETTQIPNNWFPHINRYDAVCVPSMQNWTALKNSGVKIPVFIVPHGVNTQTFSPTNKKLSLPIPKNSFVFVSVFTFQHRKNPETLLRAYWEEFSSKDRVALVIKTKGFGGYETGQWIKNRINAYKKKRGFRVDTAPIHLLTNHTSQQKLKGIYTAGDVFVLPTRGEGVGLPFLEALSSGIPVIATRWGGHMDFLKERNSFLINYELKPTTSSMKHSISRKFDYLFAQKGQWWAEPSLSHLKKQMRYAYNHPDLCRKKGLQGRKDMLNHSWDRAGLTMKKVVEQLIRKKEGK</sequence>
<dbReference type="CDD" id="cd03801">
    <property type="entry name" value="GT4_PimA-like"/>
    <property type="match status" value="1"/>
</dbReference>
<evidence type="ECO:0000259" key="1">
    <source>
        <dbReference type="Pfam" id="PF00534"/>
    </source>
</evidence>
<accession>A0ABX0J307</accession>
<organism evidence="2 3">
    <name type="scientific">Paenibacillus agricola</name>
    <dbReference type="NCBI Taxonomy" id="2716264"/>
    <lineage>
        <taxon>Bacteria</taxon>
        <taxon>Bacillati</taxon>
        <taxon>Bacillota</taxon>
        <taxon>Bacilli</taxon>
        <taxon>Bacillales</taxon>
        <taxon>Paenibacillaceae</taxon>
        <taxon>Paenibacillus</taxon>
    </lineage>
</organism>
<keyword evidence="3" id="KW-1185">Reference proteome</keyword>
<feature type="domain" description="Glycosyl transferase family 1" evidence="1">
    <location>
        <begin position="156"/>
        <end position="294"/>
    </location>
</feature>
<dbReference type="PANTHER" id="PTHR46656:SF3">
    <property type="entry name" value="PUTATIVE-RELATED"/>
    <property type="match status" value="1"/>
</dbReference>